<reference evidence="7 8" key="1">
    <citation type="submission" date="2019-06" db="EMBL/GenBank/DDBJ databases">
        <title>Genome Sequence of the Brown Rot Fungal Pathogen Monilinia laxa.</title>
        <authorList>
            <person name="De Miccolis Angelini R.M."/>
            <person name="Landi L."/>
            <person name="Abate D."/>
            <person name="Pollastro S."/>
            <person name="Romanazzi G."/>
            <person name="Faretra F."/>
        </authorList>
    </citation>
    <scope>NUCLEOTIDE SEQUENCE [LARGE SCALE GENOMIC DNA]</scope>
    <source>
        <strain evidence="7 8">Mlax316</strain>
    </source>
</reference>
<feature type="transmembrane region" description="Helical" evidence="6">
    <location>
        <begin position="185"/>
        <end position="205"/>
    </location>
</feature>
<keyword evidence="8" id="KW-1185">Reference proteome</keyword>
<dbReference type="InterPro" id="IPR010291">
    <property type="entry name" value="Ion_channel_UNC-93"/>
</dbReference>
<feature type="region of interest" description="Disordered" evidence="5">
    <location>
        <begin position="1"/>
        <end position="23"/>
    </location>
</feature>
<dbReference type="Proteomes" id="UP000326757">
    <property type="component" value="Unassembled WGS sequence"/>
</dbReference>
<feature type="transmembrane region" description="Helical" evidence="6">
    <location>
        <begin position="217"/>
        <end position="236"/>
    </location>
</feature>
<dbReference type="EMBL" id="VIGI01000004">
    <property type="protein sequence ID" value="KAB8301490.1"/>
    <property type="molecule type" value="Genomic_DNA"/>
</dbReference>
<dbReference type="SUPFAM" id="SSF103473">
    <property type="entry name" value="MFS general substrate transporter"/>
    <property type="match status" value="1"/>
</dbReference>
<feature type="compositionally biased region" description="Basic and acidic residues" evidence="5">
    <location>
        <begin position="498"/>
        <end position="518"/>
    </location>
</feature>
<evidence type="ECO:0000256" key="1">
    <source>
        <dbReference type="ARBA" id="ARBA00004141"/>
    </source>
</evidence>
<evidence type="ECO:0000256" key="4">
    <source>
        <dbReference type="ARBA" id="ARBA00023136"/>
    </source>
</evidence>
<feature type="transmembrane region" description="Helical" evidence="6">
    <location>
        <begin position="391"/>
        <end position="411"/>
    </location>
</feature>
<feature type="region of interest" description="Disordered" evidence="5">
    <location>
        <begin position="497"/>
        <end position="518"/>
    </location>
</feature>
<evidence type="ECO:0000256" key="6">
    <source>
        <dbReference type="SAM" id="Phobius"/>
    </source>
</evidence>
<protein>
    <recommendedName>
        <fullName evidence="9">Major facilitator superfamily (MFS) profile domain-containing protein</fullName>
    </recommendedName>
</protein>
<evidence type="ECO:0000256" key="5">
    <source>
        <dbReference type="SAM" id="MobiDB-lite"/>
    </source>
</evidence>
<dbReference type="OrthoDB" id="196103at2759"/>
<sequence length="692" mass="76796">MEKDTAHTHAPEVTPVPGENNVDYRADTPSVAIDQNGWKYKHRRFLGMTFWYASPRVQLTMVAFVCFLCPGMFNALGGLGGGGKSDPTLADNMNTALYSTFAVFAFFGGTFVNKLGIKACLAFGGIGYCIYAISLLASVHANVGGFNIFAGALLGVCAGLLWTAQGTIMVSYPYEGDKGKYFGTFWAVFNFGAVLGALIPLGQNINVKTNSTVNDGTYIAFIILMFLGACLALLLCNADDIVRPDGTKVVLMKHPSWKSEFIGLYDTIAHEPLIILLFPMFWASNWFYTYQQNGMNAAVFNTRTRALNNVLYWSAQIVGALIFGFGLDAGNVRRSVRAKSALAFLFVITMVTWGGGYAFEQTYTRESTNTVTGDYVPVDWTAGGKNYIGPMFLYIFYGFFDSAWQGCVYWFMGALSNSGRKSANYVGFYKGIQSAGGAVMWALDAKKLSYHDEFISNWVLLSVSIVIAAPVIFLRIKDTVTVEEDLKGTDETLSDVVPEGHAEKTGGGHELNAHGSHDRSDTEVDAWIGLDWIGLDWDAWMMDACIYFHYTIPWFSLRLKAEFPCSSPPTTNPTQSYFFSSSSPPIRIISTTHYNSTYLTSRSVHLMFHNQTPSFIQKRGGGGLLTTIHPLLTAGIPCRLWHAWMDVYGWACLLMMFCDTRIMHLSLYLSYGITEKPKFSYYFHACICYLDR</sequence>
<proteinExistence type="predicted"/>
<dbReference type="Gene3D" id="1.20.1250.20">
    <property type="entry name" value="MFS general substrate transporter like domains"/>
    <property type="match status" value="1"/>
</dbReference>
<feature type="transmembrane region" description="Helical" evidence="6">
    <location>
        <begin position="423"/>
        <end position="443"/>
    </location>
</feature>
<comment type="caution">
    <text evidence="7">The sequence shown here is derived from an EMBL/GenBank/DDBJ whole genome shotgun (WGS) entry which is preliminary data.</text>
</comment>
<evidence type="ECO:0008006" key="9">
    <source>
        <dbReference type="Google" id="ProtNLM"/>
    </source>
</evidence>
<feature type="transmembrane region" description="Helical" evidence="6">
    <location>
        <begin position="93"/>
        <end position="112"/>
    </location>
</feature>
<feature type="transmembrane region" description="Helical" evidence="6">
    <location>
        <begin position="145"/>
        <end position="164"/>
    </location>
</feature>
<dbReference type="AlphaFoldDB" id="A0A5N6KDG3"/>
<evidence type="ECO:0000313" key="8">
    <source>
        <dbReference type="Proteomes" id="UP000326757"/>
    </source>
</evidence>
<dbReference type="InterPro" id="IPR036259">
    <property type="entry name" value="MFS_trans_sf"/>
</dbReference>
<dbReference type="PANTHER" id="PTHR23294">
    <property type="entry name" value="ET TRANSLATION PRODUCT-RELATED"/>
    <property type="match status" value="1"/>
</dbReference>
<feature type="transmembrane region" description="Helical" evidence="6">
    <location>
        <begin position="455"/>
        <end position="474"/>
    </location>
</feature>
<feature type="transmembrane region" description="Helical" evidence="6">
    <location>
        <begin position="341"/>
        <end position="359"/>
    </location>
</feature>
<organism evidence="7 8">
    <name type="scientific">Monilinia laxa</name>
    <name type="common">Brown rot fungus</name>
    <name type="synonym">Sclerotinia laxa</name>
    <dbReference type="NCBI Taxonomy" id="61186"/>
    <lineage>
        <taxon>Eukaryota</taxon>
        <taxon>Fungi</taxon>
        <taxon>Dikarya</taxon>
        <taxon>Ascomycota</taxon>
        <taxon>Pezizomycotina</taxon>
        <taxon>Leotiomycetes</taxon>
        <taxon>Helotiales</taxon>
        <taxon>Sclerotiniaceae</taxon>
        <taxon>Monilinia</taxon>
    </lineage>
</organism>
<evidence type="ECO:0000313" key="7">
    <source>
        <dbReference type="EMBL" id="KAB8301490.1"/>
    </source>
</evidence>
<dbReference type="Pfam" id="PF05978">
    <property type="entry name" value="UNC-93"/>
    <property type="match status" value="1"/>
</dbReference>
<keyword evidence="3 6" id="KW-1133">Transmembrane helix</keyword>
<feature type="transmembrane region" description="Helical" evidence="6">
    <location>
        <begin position="49"/>
        <end position="73"/>
    </location>
</feature>
<accession>A0A5N6KDG3</accession>
<dbReference type="InterPro" id="IPR051617">
    <property type="entry name" value="UNC-93-like_regulator"/>
</dbReference>
<feature type="compositionally biased region" description="Basic and acidic residues" evidence="5">
    <location>
        <begin position="1"/>
        <end position="10"/>
    </location>
</feature>
<keyword evidence="2 6" id="KW-0812">Transmembrane</keyword>
<name>A0A5N6KDG3_MONLA</name>
<keyword evidence="4 6" id="KW-0472">Membrane</keyword>
<dbReference type="GO" id="GO:0016020">
    <property type="term" value="C:membrane"/>
    <property type="evidence" value="ECO:0007669"/>
    <property type="project" value="UniProtKB-SubCell"/>
</dbReference>
<comment type="subcellular location">
    <subcellularLocation>
        <location evidence="1">Membrane</location>
        <topology evidence="1">Multi-pass membrane protein</topology>
    </subcellularLocation>
</comment>
<evidence type="ECO:0000256" key="2">
    <source>
        <dbReference type="ARBA" id="ARBA00022692"/>
    </source>
</evidence>
<feature type="transmembrane region" description="Helical" evidence="6">
    <location>
        <begin position="310"/>
        <end position="329"/>
    </location>
</feature>
<feature type="transmembrane region" description="Helical" evidence="6">
    <location>
        <begin position="119"/>
        <end position="139"/>
    </location>
</feature>
<gene>
    <name evidence="7" type="ORF">EYC80_003345</name>
</gene>
<dbReference type="PANTHER" id="PTHR23294:SF59">
    <property type="entry name" value="UNC93-LIKE PROTEIN C922.05C"/>
    <property type="match status" value="1"/>
</dbReference>
<evidence type="ECO:0000256" key="3">
    <source>
        <dbReference type="ARBA" id="ARBA00022989"/>
    </source>
</evidence>